<evidence type="ECO:0000313" key="2">
    <source>
        <dbReference type="EMBL" id="KAE9400508.1"/>
    </source>
</evidence>
<dbReference type="OrthoDB" id="20295at2759"/>
<gene>
    <name evidence="2" type="ORF">BT96DRAFT_993022</name>
</gene>
<feature type="compositionally biased region" description="Pro residues" evidence="1">
    <location>
        <begin position="45"/>
        <end position="54"/>
    </location>
</feature>
<feature type="compositionally biased region" description="Low complexity" evidence="1">
    <location>
        <begin position="28"/>
        <end position="44"/>
    </location>
</feature>
<evidence type="ECO:0000313" key="3">
    <source>
        <dbReference type="Proteomes" id="UP000799118"/>
    </source>
</evidence>
<name>A0A6A4HT74_9AGAR</name>
<feature type="region of interest" description="Disordered" evidence="1">
    <location>
        <begin position="24"/>
        <end position="80"/>
    </location>
</feature>
<dbReference type="Proteomes" id="UP000799118">
    <property type="component" value="Unassembled WGS sequence"/>
</dbReference>
<accession>A0A6A4HT74</accession>
<protein>
    <submittedName>
        <fullName evidence="2">Uncharacterized protein</fullName>
    </submittedName>
</protein>
<dbReference type="AlphaFoldDB" id="A0A6A4HT74"/>
<evidence type="ECO:0000256" key="1">
    <source>
        <dbReference type="SAM" id="MobiDB-lite"/>
    </source>
</evidence>
<reference evidence="2" key="1">
    <citation type="journal article" date="2019" name="Environ. Microbiol.">
        <title>Fungal ecological strategies reflected in gene transcription - a case study of two litter decomposers.</title>
        <authorList>
            <person name="Barbi F."/>
            <person name="Kohler A."/>
            <person name="Barry K."/>
            <person name="Baskaran P."/>
            <person name="Daum C."/>
            <person name="Fauchery L."/>
            <person name="Ihrmark K."/>
            <person name="Kuo A."/>
            <person name="LaButti K."/>
            <person name="Lipzen A."/>
            <person name="Morin E."/>
            <person name="Grigoriev I.V."/>
            <person name="Henrissat B."/>
            <person name="Lindahl B."/>
            <person name="Martin F."/>
        </authorList>
    </citation>
    <scope>NUCLEOTIDE SEQUENCE</scope>
    <source>
        <strain evidence="2">JB14</strain>
    </source>
</reference>
<organism evidence="2 3">
    <name type="scientific">Gymnopus androsaceus JB14</name>
    <dbReference type="NCBI Taxonomy" id="1447944"/>
    <lineage>
        <taxon>Eukaryota</taxon>
        <taxon>Fungi</taxon>
        <taxon>Dikarya</taxon>
        <taxon>Basidiomycota</taxon>
        <taxon>Agaricomycotina</taxon>
        <taxon>Agaricomycetes</taxon>
        <taxon>Agaricomycetidae</taxon>
        <taxon>Agaricales</taxon>
        <taxon>Marasmiineae</taxon>
        <taxon>Omphalotaceae</taxon>
        <taxon>Gymnopus</taxon>
    </lineage>
</organism>
<proteinExistence type="predicted"/>
<dbReference type="EMBL" id="ML769456">
    <property type="protein sequence ID" value="KAE9400508.1"/>
    <property type="molecule type" value="Genomic_DNA"/>
</dbReference>
<sequence length="80" mass="8712">MSDIPPHEPTPQDDADRIRLKRLAKLQSSASNSPAPSSSSTPIPASSPKPPAPKPIQQTFSHSCYTEKGRRANSRFSITR</sequence>
<keyword evidence="3" id="KW-1185">Reference proteome</keyword>